<dbReference type="SUPFAM" id="SSF100879">
    <property type="entry name" value="Lesion bypass DNA polymerase (Y-family), little finger domain"/>
    <property type="match status" value="1"/>
</dbReference>
<feature type="compositionally biased region" description="Low complexity" evidence="10">
    <location>
        <begin position="543"/>
        <end position="560"/>
    </location>
</feature>
<evidence type="ECO:0000256" key="4">
    <source>
        <dbReference type="ARBA" id="ARBA00022763"/>
    </source>
</evidence>
<dbReference type="GO" id="GO:0005657">
    <property type="term" value="C:replication fork"/>
    <property type="evidence" value="ECO:0007669"/>
    <property type="project" value="UniProtKB-ARBA"/>
</dbReference>
<gene>
    <name evidence="13" type="ORF">DM01DRAFT_1329154</name>
</gene>
<dbReference type="FunFam" id="3.40.1170.60:FF:000008">
    <property type="entry name" value="DNA polymerase eta subunit"/>
    <property type="match status" value="1"/>
</dbReference>
<evidence type="ECO:0000256" key="3">
    <source>
        <dbReference type="ARBA" id="ARBA00022723"/>
    </source>
</evidence>
<dbReference type="InterPro" id="IPR036775">
    <property type="entry name" value="DNA_pol_Y-fam_lit_finger_sf"/>
</dbReference>
<dbReference type="GO" id="GO:0042276">
    <property type="term" value="P:error-prone translesion synthesis"/>
    <property type="evidence" value="ECO:0007669"/>
    <property type="project" value="TreeGrafter"/>
</dbReference>
<dbReference type="Gene3D" id="1.10.150.20">
    <property type="entry name" value="5' to 3' exonuclease, C-terminal subdomain"/>
    <property type="match status" value="1"/>
</dbReference>
<comment type="caution">
    <text evidence="13">The sequence shown here is derived from an EMBL/GenBank/DDBJ whole genome shotgun (WGS) entry which is preliminary data.</text>
</comment>
<sequence>MAELPVCLQQSKCILHIDLDCYFCQVEQVRLGLSPDKPVAVQQWSNLIAVNYAARDFGVSRLVTVDQAKELCPDITLVHVATFAPNETVAKYHDKPSRSTHKVDLSPYRHASKKIFNVFSAHCPLLQKMGSDEAFLDVTDLANKRLSEQYIPQHPELLDHLDDLLLPEQHVVDWDNVAFMVRSQAEKRHEQDNTFRWDKTSWKDLQLYAGAAIAAEIRKDIFDTLHYTCSAGVAHNKVLSKLCSSMHKPNKQTILRDHIAQEFMQNIPFKKIRNLGGKLGDQIEEEYQLSMAGDLWKYEKKELQQKFGESTGAWIYDIVRGIDHEEVQVAKAPKSLIASKSMYPVVEAEEALIPWFGVLAAELYTRIMEHWDANRLYPKTMTMTYKCTRDTKYRSKSMAMIHRGQLKSPDNLRERIEKLAYSAGLKDMLPCTLLSAHVSGLVPDASLTSHTISSYFSVAPSSEPPLIGSSTVSTTSPSSPSPTASPSTTFAKNVSQADHSSPISWICDRCNNTIPLEQVDEHTDFHFVQDLVDQERASNIPHSSQQKRPSTSSSTSTTSSKKPRRSFFSPE</sequence>
<evidence type="ECO:0000256" key="10">
    <source>
        <dbReference type="SAM" id="MobiDB-lite"/>
    </source>
</evidence>
<dbReference type="GO" id="GO:0003684">
    <property type="term" value="F:damaged DNA binding"/>
    <property type="evidence" value="ECO:0007669"/>
    <property type="project" value="InterPro"/>
</dbReference>
<proteinExistence type="predicted"/>
<dbReference type="STRING" id="101127.A0A1X2G491"/>
<feature type="region of interest" description="Disordered" evidence="10">
    <location>
        <begin position="466"/>
        <end position="494"/>
    </location>
</feature>
<dbReference type="Pfam" id="PF00817">
    <property type="entry name" value="IMS"/>
    <property type="match status" value="1"/>
</dbReference>
<keyword evidence="4" id="KW-0227">DNA damage</keyword>
<dbReference type="GO" id="GO:0006281">
    <property type="term" value="P:DNA repair"/>
    <property type="evidence" value="ECO:0007669"/>
    <property type="project" value="UniProtKB-KW"/>
</dbReference>
<keyword evidence="5" id="KW-0863">Zinc-finger</keyword>
<evidence type="ECO:0000256" key="7">
    <source>
        <dbReference type="ARBA" id="ARBA00023204"/>
    </source>
</evidence>
<dbReference type="PROSITE" id="PS51907">
    <property type="entry name" value="ZF_UBZ3"/>
    <property type="match status" value="1"/>
</dbReference>
<feature type="domain" description="UmuC" evidence="11">
    <location>
        <begin position="14"/>
        <end position="276"/>
    </location>
</feature>
<dbReference type="FunFam" id="1.10.150.20:FF:000014">
    <property type="entry name" value="Polymerase (DNA directed), eta"/>
    <property type="match status" value="1"/>
</dbReference>
<dbReference type="PANTHER" id="PTHR45873:SF1">
    <property type="entry name" value="DNA POLYMERASE ETA"/>
    <property type="match status" value="1"/>
</dbReference>
<keyword evidence="7" id="KW-0234">DNA repair</keyword>
<dbReference type="PANTHER" id="PTHR45873">
    <property type="entry name" value="DNA POLYMERASE ETA"/>
    <property type="match status" value="1"/>
</dbReference>
<feature type="domain" description="UBZ3-type" evidence="12">
    <location>
        <begin position="500"/>
        <end position="534"/>
    </location>
</feature>
<feature type="compositionally biased region" description="Low complexity" evidence="10">
    <location>
        <begin position="469"/>
        <end position="489"/>
    </location>
</feature>
<dbReference type="GO" id="GO:0009314">
    <property type="term" value="P:response to radiation"/>
    <property type="evidence" value="ECO:0007669"/>
    <property type="project" value="TreeGrafter"/>
</dbReference>
<dbReference type="EMBL" id="MCGT01000048">
    <property type="protein sequence ID" value="ORX44461.1"/>
    <property type="molecule type" value="Genomic_DNA"/>
</dbReference>
<evidence type="ECO:0000256" key="6">
    <source>
        <dbReference type="ARBA" id="ARBA00022833"/>
    </source>
</evidence>
<dbReference type="GO" id="GO:0003887">
    <property type="term" value="F:DNA-directed DNA polymerase activity"/>
    <property type="evidence" value="ECO:0007669"/>
    <property type="project" value="TreeGrafter"/>
</dbReference>
<evidence type="ECO:0000256" key="9">
    <source>
        <dbReference type="ARBA" id="ARBA00044975"/>
    </source>
</evidence>
<dbReference type="OrthoDB" id="5723at2759"/>
<keyword evidence="14" id="KW-1185">Reference proteome</keyword>
<dbReference type="SUPFAM" id="SSF56672">
    <property type="entry name" value="DNA/RNA polymerases"/>
    <property type="match status" value="1"/>
</dbReference>
<comment type="subcellular location">
    <subcellularLocation>
        <location evidence="1">Nucleus</location>
    </subcellularLocation>
</comment>
<dbReference type="Gene3D" id="3.30.70.270">
    <property type="match status" value="1"/>
</dbReference>
<reference evidence="13 14" key="1">
    <citation type="submission" date="2016-07" db="EMBL/GenBank/DDBJ databases">
        <title>Pervasive Adenine N6-methylation of Active Genes in Fungi.</title>
        <authorList>
            <consortium name="DOE Joint Genome Institute"/>
            <person name="Mondo S.J."/>
            <person name="Dannebaum R.O."/>
            <person name="Kuo R.C."/>
            <person name="Labutti K."/>
            <person name="Haridas S."/>
            <person name="Kuo A."/>
            <person name="Salamov A."/>
            <person name="Ahrendt S.R."/>
            <person name="Lipzen A."/>
            <person name="Sullivan W."/>
            <person name="Andreopoulos W.B."/>
            <person name="Clum A."/>
            <person name="Lindquist E."/>
            <person name="Daum C."/>
            <person name="Ramamoorthy G.K."/>
            <person name="Gryganskyi A."/>
            <person name="Culley D."/>
            <person name="Magnuson J.K."/>
            <person name="James T.Y."/>
            <person name="O'Malley M.A."/>
            <person name="Stajich J.E."/>
            <person name="Spatafora J.W."/>
            <person name="Visel A."/>
            <person name="Grigoriev I.V."/>
        </authorList>
    </citation>
    <scope>NUCLEOTIDE SEQUENCE [LARGE SCALE GENOMIC DNA]</scope>
    <source>
        <strain evidence="13 14">NRRL 3301</strain>
    </source>
</reference>
<dbReference type="GO" id="GO:0005634">
    <property type="term" value="C:nucleus"/>
    <property type="evidence" value="ECO:0007669"/>
    <property type="project" value="UniProtKB-SubCell"/>
</dbReference>
<keyword evidence="2" id="KW-0808">Transferase</keyword>
<dbReference type="Pfam" id="PF18439">
    <property type="entry name" value="zf_UBZ"/>
    <property type="match status" value="1"/>
</dbReference>
<feature type="non-terminal residue" evidence="13">
    <location>
        <position position="1"/>
    </location>
</feature>
<keyword evidence="8" id="KW-0539">Nucleus</keyword>
<dbReference type="GO" id="GO:0007064">
    <property type="term" value="P:mitotic sister chromatid cohesion"/>
    <property type="evidence" value="ECO:0007669"/>
    <property type="project" value="UniProtKB-ARBA"/>
</dbReference>
<dbReference type="Pfam" id="PF11799">
    <property type="entry name" value="IMS_C"/>
    <property type="match status" value="1"/>
</dbReference>
<accession>A0A1X2G491</accession>
<organism evidence="13 14">
    <name type="scientific">Hesseltinella vesiculosa</name>
    <dbReference type="NCBI Taxonomy" id="101127"/>
    <lineage>
        <taxon>Eukaryota</taxon>
        <taxon>Fungi</taxon>
        <taxon>Fungi incertae sedis</taxon>
        <taxon>Mucoromycota</taxon>
        <taxon>Mucoromycotina</taxon>
        <taxon>Mucoromycetes</taxon>
        <taxon>Mucorales</taxon>
        <taxon>Cunninghamellaceae</taxon>
        <taxon>Hesseltinella</taxon>
    </lineage>
</organism>
<dbReference type="Gene3D" id="3.30.1490.100">
    <property type="entry name" value="DNA polymerase, Y-family, little finger domain"/>
    <property type="match status" value="1"/>
</dbReference>
<evidence type="ECO:0000256" key="5">
    <source>
        <dbReference type="ARBA" id="ARBA00022771"/>
    </source>
</evidence>
<feature type="region of interest" description="Disordered" evidence="10">
    <location>
        <begin position="534"/>
        <end position="571"/>
    </location>
</feature>
<evidence type="ECO:0000256" key="1">
    <source>
        <dbReference type="ARBA" id="ARBA00004123"/>
    </source>
</evidence>
<dbReference type="AlphaFoldDB" id="A0A1X2G491"/>
<dbReference type="Pfam" id="PF21704">
    <property type="entry name" value="POLH-Rev1_HhH"/>
    <property type="match status" value="1"/>
</dbReference>
<dbReference type="InterPro" id="IPR017961">
    <property type="entry name" value="DNA_pol_Y-fam_little_finger"/>
</dbReference>
<dbReference type="InterPro" id="IPR043502">
    <property type="entry name" value="DNA/RNA_pol_sf"/>
</dbReference>
<evidence type="ECO:0000259" key="11">
    <source>
        <dbReference type="PROSITE" id="PS50173"/>
    </source>
</evidence>
<dbReference type="InterPro" id="IPR043128">
    <property type="entry name" value="Rev_trsase/Diguanyl_cyclase"/>
</dbReference>
<dbReference type="Gene3D" id="3.40.1170.60">
    <property type="match status" value="1"/>
</dbReference>
<dbReference type="GO" id="GO:0008270">
    <property type="term" value="F:zinc ion binding"/>
    <property type="evidence" value="ECO:0007669"/>
    <property type="project" value="UniProtKB-KW"/>
</dbReference>
<evidence type="ECO:0000313" key="13">
    <source>
        <dbReference type="EMBL" id="ORX44461.1"/>
    </source>
</evidence>
<evidence type="ECO:0000256" key="8">
    <source>
        <dbReference type="ARBA" id="ARBA00023242"/>
    </source>
</evidence>
<dbReference type="PIRSF" id="PIRSF036603">
    <property type="entry name" value="DPol_eta"/>
    <property type="match status" value="1"/>
</dbReference>
<keyword evidence="6" id="KW-0862">Zinc</keyword>
<dbReference type="InterPro" id="IPR041298">
    <property type="entry name" value="UBZ3"/>
</dbReference>
<evidence type="ECO:0000256" key="2">
    <source>
        <dbReference type="ARBA" id="ARBA00022679"/>
    </source>
</evidence>
<dbReference type="Proteomes" id="UP000242146">
    <property type="component" value="Unassembled WGS sequence"/>
</dbReference>
<evidence type="ECO:0000259" key="12">
    <source>
        <dbReference type="PROSITE" id="PS51907"/>
    </source>
</evidence>
<name>A0A1X2G491_9FUNG</name>
<dbReference type="InterPro" id="IPR001126">
    <property type="entry name" value="UmuC"/>
</dbReference>
<dbReference type="GO" id="GO:0070987">
    <property type="term" value="P:error-free translesion synthesis"/>
    <property type="evidence" value="ECO:0007669"/>
    <property type="project" value="UniProtKB-ARBA"/>
</dbReference>
<dbReference type="InterPro" id="IPR052230">
    <property type="entry name" value="DNA_polymerase_eta"/>
</dbReference>
<dbReference type="GO" id="GO:0035861">
    <property type="term" value="C:site of double-strand break"/>
    <property type="evidence" value="ECO:0007669"/>
    <property type="project" value="TreeGrafter"/>
</dbReference>
<keyword evidence="3" id="KW-0479">Metal-binding</keyword>
<evidence type="ECO:0000313" key="14">
    <source>
        <dbReference type="Proteomes" id="UP000242146"/>
    </source>
</evidence>
<protein>
    <recommendedName>
        <fullName evidence="9">DNA polymerase eta</fullName>
    </recommendedName>
</protein>
<dbReference type="PROSITE" id="PS50173">
    <property type="entry name" value="UMUC"/>
    <property type="match status" value="1"/>
</dbReference>